<dbReference type="Gene3D" id="3.90.640.10">
    <property type="entry name" value="Actin, Chain A, domain 4"/>
    <property type="match status" value="1"/>
</dbReference>
<keyword evidence="4" id="KW-0143">Chaperone</keyword>
<dbReference type="InterPro" id="IPR043129">
    <property type="entry name" value="ATPase_NBD"/>
</dbReference>
<dbReference type="GO" id="GO:0030968">
    <property type="term" value="P:endoplasmic reticulum unfolded protein response"/>
    <property type="evidence" value="ECO:0007669"/>
    <property type="project" value="TreeGrafter"/>
</dbReference>
<dbReference type="PANTHER" id="PTHR45639:SF34">
    <property type="entry name" value="CHAPERONE PROTEIN DNAK"/>
    <property type="match status" value="1"/>
</dbReference>
<dbReference type="EMBL" id="MT513751">
    <property type="protein sequence ID" value="QKW94337.1"/>
    <property type="molecule type" value="Genomic_DNA"/>
</dbReference>
<feature type="region of interest" description="Disordered" evidence="5">
    <location>
        <begin position="401"/>
        <end position="425"/>
    </location>
</feature>
<dbReference type="PANTHER" id="PTHR45639">
    <property type="entry name" value="HSC70CB, ISOFORM G-RELATED"/>
    <property type="match status" value="1"/>
</dbReference>
<evidence type="ECO:0000256" key="1">
    <source>
        <dbReference type="ARBA" id="ARBA00007381"/>
    </source>
</evidence>
<organism evidence="6">
    <name type="scientific">Stigmatella aurantiaca</name>
    <dbReference type="NCBI Taxonomy" id="41"/>
    <lineage>
        <taxon>Bacteria</taxon>
        <taxon>Pseudomonadati</taxon>
        <taxon>Myxococcota</taxon>
        <taxon>Myxococcia</taxon>
        <taxon>Myxococcales</taxon>
        <taxon>Cystobacterineae</taxon>
        <taxon>Archangiaceae</taxon>
        <taxon>Stigmatella</taxon>
    </lineage>
</organism>
<evidence type="ECO:0000256" key="2">
    <source>
        <dbReference type="ARBA" id="ARBA00022741"/>
    </source>
</evidence>
<dbReference type="FunFam" id="3.90.640.10:FF:000003">
    <property type="entry name" value="Molecular chaperone DnaK"/>
    <property type="match status" value="1"/>
</dbReference>
<name>A0A7U3MXW3_STIAU</name>
<dbReference type="GO" id="GO:0005524">
    <property type="term" value="F:ATP binding"/>
    <property type="evidence" value="ECO:0007669"/>
    <property type="project" value="UniProtKB-KW"/>
</dbReference>
<dbReference type="Gene3D" id="3.30.420.40">
    <property type="match status" value="2"/>
</dbReference>
<dbReference type="PROSITE" id="PS00297">
    <property type="entry name" value="HSP70_1"/>
    <property type="match status" value="1"/>
</dbReference>
<dbReference type="InterPro" id="IPR018181">
    <property type="entry name" value="Heat_shock_70_CS"/>
</dbReference>
<protein>
    <submittedName>
        <fullName evidence="6">Molecular chaperone</fullName>
    </submittedName>
</protein>
<keyword evidence="3" id="KW-0067">ATP-binding</keyword>
<sequence>MTPAQIQVTDCPLDRVRPPEASTRSLGPVIAVDLGTTMCRVAVLKQGAAVCVPTGRADGTPSFVALGPGGRVVTGSAARQQQASVPALATWGIKGLLAAPFGDPKMRWLYDQLRCQLVKGDDGLPAAVLGNRTFAARELAAMLLVEARERAQNFLSQPVYRAVVTVPPTRKEDPLPQTMAAAAALAGLHLERVISEPTAVALGAFPRRPGKAERTAVVCDWGGGHFQASLVRYSSRQCQVLATDGNVSLCGFELDKRVLERLLRSFPQGVRLAADRTNPAALYRLAGAAEFAKIQLSEQTETRIRVPLATVNAAGQAGDFDTVLTRKDLDAMAKPLIDSALRLCEQVLSQKTMFPGDVDEVLLVGEQCRMPLFRQRIQEFFIQVPIHLDEPGQAAVLSAVRLGGNSTPPPVSSPPRSVPSAPGRR</sequence>
<dbReference type="SUPFAM" id="SSF53067">
    <property type="entry name" value="Actin-like ATPase domain"/>
    <property type="match status" value="2"/>
</dbReference>
<feature type="compositionally biased region" description="Pro residues" evidence="5">
    <location>
        <begin position="407"/>
        <end position="417"/>
    </location>
</feature>
<dbReference type="AlphaFoldDB" id="A0A7U3MXW3"/>
<evidence type="ECO:0000256" key="5">
    <source>
        <dbReference type="SAM" id="MobiDB-lite"/>
    </source>
</evidence>
<keyword evidence="2" id="KW-0547">Nucleotide-binding</keyword>
<reference evidence="6" key="1">
    <citation type="submission" date="2020-05" db="EMBL/GenBank/DDBJ databases">
        <title>Structure and Biosynthesis of Myxolipoxazoles and Myxopyrimidinols: Unique Myxobacterial Fatty Acids Featuring Isoxazole and 4-Pyrimidinol Heterocycles.</title>
        <authorList>
            <person name="Popoff A."/>
            <person name="Hug J.J."/>
            <person name="Walesch S."/>
            <person name="Garcia R."/>
            <person name="Mueller R."/>
        </authorList>
    </citation>
    <scope>NUCLEOTIDE SEQUENCE</scope>
    <source>
        <strain evidence="6">Sg a32</strain>
    </source>
</reference>
<dbReference type="Pfam" id="PF00012">
    <property type="entry name" value="HSP70"/>
    <property type="match status" value="1"/>
</dbReference>
<evidence type="ECO:0000313" key="6">
    <source>
        <dbReference type="EMBL" id="QKW94337.1"/>
    </source>
</evidence>
<comment type="similarity">
    <text evidence="1">Belongs to the heat shock protein 70 family.</text>
</comment>
<dbReference type="InterPro" id="IPR013126">
    <property type="entry name" value="Hsp_70_fam"/>
</dbReference>
<dbReference type="PRINTS" id="PR00301">
    <property type="entry name" value="HEATSHOCK70"/>
</dbReference>
<dbReference type="GO" id="GO:0140662">
    <property type="term" value="F:ATP-dependent protein folding chaperone"/>
    <property type="evidence" value="ECO:0007669"/>
    <property type="project" value="InterPro"/>
</dbReference>
<evidence type="ECO:0000256" key="4">
    <source>
        <dbReference type="ARBA" id="ARBA00023186"/>
    </source>
</evidence>
<accession>A0A7U3MXW3</accession>
<evidence type="ECO:0000256" key="3">
    <source>
        <dbReference type="ARBA" id="ARBA00022840"/>
    </source>
</evidence>
<proteinExistence type="inferred from homology"/>